<gene>
    <name evidence="1" type="ORF">R3P38DRAFT_2813281</name>
</gene>
<keyword evidence="2" id="KW-1185">Reference proteome</keyword>
<dbReference type="AlphaFoldDB" id="A0AAV9Z5I2"/>
<evidence type="ECO:0000313" key="1">
    <source>
        <dbReference type="EMBL" id="KAK6971905.1"/>
    </source>
</evidence>
<reference evidence="1 2" key="1">
    <citation type="journal article" date="2024" name="J Genomics">
        <title>Draft genome sequencing and assembly of Favolaschia claudopus CIRM-BRFM 2984 isolated from oak limbs.</title>
        <authorList>
            <person name="Navarro D."/>
            <person name="Drula E."/>
            <person name="Chaduli D."/>
            <person name="Cazenave R."/>
            <person name="Ahrendt S."/>
            <person name="Wang J."/>
            <person name="Lipzen A."/>
            <person name="Daum C."/>
            <person name="Barry K."/>
            <person name="Grigoriev I.V."/>
            <person name="Favel A."/>
            <person name="Rosso M.N."/>
            <person name="Martin F."/>
        </authorList>
    </citation>
    <scope>NUCLEOTIDE SEQUENCE [LARGE SCALE GENOMIC DNA]</scope>
    <source>
        <strain evidence="1 2">CIRM-BRFM 2984</strain>
    </source>
</reference>
<comment type="caution">
    <text evidence="1">The sequence shown here is derived from an EMBL/GenBank/DDBJ whole genome shotgun (WGS) entry which is preliminary data.</text>
</comment>
<sequence>MAGMSRLGAIHFFNRAPAHRQSSLVRNLSYQLGLFDSRLGAAIADGLLSNPRVLALPLPDQLSSIGSYASTLTVIWAPKDLLWIIVANNLLLKLADDWPGEENLDALCVRSSGLFAWCAAAMKFIETGQDPRERLATVLGNDQSGLWFDGTFVKDFQRWMGIALLVLAATSL</sequence>
<dbReference type="Proteomes" id="UP001362999">
    <property type="component" value="Unassembled WGS sequence"/>
</dbReference>
<organism evidence="1 2">
    <name type="scientific">Favolaschia claudopus</name>
    <dbReference type="NCBI Taxonomy" id="2862362"/>
    <lineage>
        <taxon>Eukaryota</taxon>
        <taxon>Fungi</taxon>
        <taxon>Dikarya</taxon>
        <taxon>Basidiomycota</taxon>
        <taxon>Agaricomycotina</taxon>
        <taxon>Agaricomycetes</taxon>
        <taxon>Agaricomycetidae</taxon>
        <taxon>Agaricales</taxon>
        <taxon>Marasmiineae</taxon>
        <taxon>Mycenaceae</taxon>
        <taxon>Favolaschia</taxon>
    </lineage>
</organism>
<dbReference type="EMBL" id="JAWWNJ010000201">
    <property type="protein sequence ID" value="KAK6971905.1"/>
    <property type="molecule type" value="Genomic_DNA"/>
</dbReference>
<evidence type="ECO:0000313" key="2">
    <source>
        <dbReference type="Proteomes" id="UP001362999"/>
    </source>
</evidence>
<name>A0AAV9Z5I2_9AGAR</name>
<accession>A0AAV9Z5I2</accession>
<proteinExistence type="predicted"/>
<protein>
    <submittedName>
        <fullName evidence="1">Uncharacterized protein</fullName>
    </submittedName>
</protein>